<sequence>MLMKREDDDQESTLMKKDDEESTLMKNDDEESTLMKNDDEESTLMKNDDEESTLIKNDDEESALMKNDDEESTVIKNDDEESTLMKNDDEESTLVLSKEIPSIPYSEILYDKFEPVVDDNIDFTNYDVNLLQHEVPDDDIKTLTLASPVACDTTDHDCPSMLLVNPSQGFHDILVHKYIAGFEENTDTVEYENIILQTLEKISKKCVQDDSFEKIKKKIEYAFNECPKKCTNGHFKCEEIKKHVVQKVNSNINGNEENSMKTLVFHHSLSCKYAAICKDAAICKVPECGSIKKNLKKRLKPSLKTEPVFDSSQQLHIMFSNVNTFSVGTIIQINHDLVSVFEKQISKGHFGAVYDCWIICNKYRGGARVAVKKIKEAESIKATAKSMALLSTIGESTNIVIPLLVLETTNNPKICYQIMILAEMDLKFVVNNGPITENLIAYLIKDVLNGIWYLHRRGYVHCDLKLENIVVKDYSALICDIDFVKEEKAKCEVATPNFSAPEIYDGVANKPIDIHSVGLIIASMANVDISTKINCDDLPQEKKRKINERNKIVSNKIKRTHDKFSQVFNDCTEEDPSKRPTVDHLVNNSLFQVDVETVSNEINCIRSKKSSESNNFGIQDDLANSIVQLHLNQILDKLPKKFLEHEHLHHGNCVN</sequence>
<feature type="region of interest" description="Disordered" evidence="1">
    <location>
        <begin position="1"/>
        <end position="71"/>
    </location>
</feature>
<dbReference type="PROSITE" id="PS00108">
    <property type="entry name" value="PROTEIN_KINASE_ST"/>
    <property type="match status" value="1"/>
</dbReference>
<dbReference type="PANTHER" id="PTHR44167:SF24">
    <property type="entry name" value="SERINE_THREONINE-PROTEIN KINASE CHK2"/>
    <property type="match status" value="1"/>
</dbReference>
<name>A0ABM4D9M2_HYDVU</name>
<protein>
    <submittedName>
        <fullName evidence="4">Probable serine/threonine-protein kinase gdt4</fullName>
    </submittedName>
</protein>
<keyword evidence="3" id="KW-1185">Reference proteome</keyword>
<keyword evidence="4" id="KW-0418">Kinase</keyword>
<evidence type="ECO:0000313" key="4">
    <source>
        <dbReference type="RefSeq" id="XP_065671040.1"/>
    </source>
</evidence>
<accession>A0ABM4D9M2</accession>
<dbReference type="SMART" id="SM00220">
    <property type="entry name" value="S_TKc"/>
    <property type="match status" value="1"/>
</dbReference>
<evidence type="ECO:0000256" key="1">
    <source>
        <dbReference type="SAM" id="MobiDB-lite"/>
    </source>
</evidence>
<evidence type="ECO:0000259" key="2">
    <source>
        <dbReference type="PROSITE" id="PS50011"/>
    </source>
</evidence>
<feature type="compositionally biased region" description="Acidic residues" evidence="1">
    <location>
        <begin position="28"/>
        <end position="71"/>
    </location>
</feature>
<dbReference type="GeneID" id="136089216"/>
<dbReference type="InterPro" id="IPR000719">
    <property type="entry name" value="Prot_kinase_dom"/>
</dbReference>
<keyword evidence="4" id="KW-0808">Transferase</keyword>
<dbReference type="PANTHER" id="PTHR44167">
    <property type="entry name" value="OVARIAN-SPECIFIC SERINE/THREONINE-PROTEIN KINASE LOK-RELATED"/>
    <property type="match status" value="1"/>
</dbReference>
<proteinExistence type="predicted"/>
<evidence type="ECO:0000313" key="3">
    <source>
        <dbReference type="Proteomes" id="UP001652625"/>
    </source>
</evidence>
<dbReference type="RefSeq" id="XP_065671040.1">
    <property type="nucleotide sequence ID" value="XM_065814968.1"/>
</dbReference>
<dbReference type="Pfam" id="PF00069">
    <property type="entry name" value="Pkinase"/>
    <property type="match status" value="1"/>
</dbReference>
<dbReference type="InterPro" id="IPR011009">
    <property type="entry name" value="Kinase-like_dom_sf"/>
</dbReference>
<organism evidence="3 4">
    <name type="scientific">Hydra vulgaris</name>
    <name type="common">Hydra</name>
    <name type="synonym">Hydra attenuata</name>
    <dbReference type="NCBI Taxonomy" id="6087"/>
    <lineage>
        <taxon>Eukaryota</taxon>
        <taxon>Metazoa</taxon>
        <taxon>Cnidaria</taxon>
        <taxon>Hydrozoa</taxon>
        <taxon>Hydroidolina</taxon>
        <taxon>Anthoathecata</taxon>
        <taxon>Aplanulata</taxon>
        <taxon>Hydridae</taxon>
        <taxon>Hydra</taxon>
    </lineage>
</organism>
<dbReference type="Gene3D" id="1.10.510.10">
    <property type="entry name" value="Transferase(Phosphotransferase) domain 1"/>
    <property type="match status" value="1"/>
</dbReference>
<reference evidence="4" key="1">
    <citation type="submission" date="2025-08" db="UniProtKB">
        <authorList>
            <consortium name="RefSeq"/>
        </authorList>
    </citation>
    <scope>IDENTIFICATION</scope>
</reference>
<feature type="domain" description="Protein kinase" evidence="2">
    <location>
        <begin position="339"/>
        <end position="591"/>
    </location>
</feature>
<dbReference type="SUPFAM" id="SSF56112">
    <property type="entry name" value="Protein kinase-like (PK-like)"/>
    <property type="match status" value="1"/>
</dbReference>
<dbReference type="PROSITE" id="PS50011">
    <property type="entry name" value="PROTEIN_KINASE_DOM"/>
    <property type="match status" value="1"/>
</dbReference>
<dbReference type="GO" id="GO:0016301">
    <property type="term" value="F:kinase activity"/>
    <property type="evidence" value="ECO:0007669"/>
    <property type="project" value="UniProtKB-KW"/>
</dbReference>
<dbReference type="Proteomes" id="UP001652625">
    <property type="component" value="Chromosome 13"/>
</dbReference>
<dbReference type="InterPro" id="IPR008271">
    <property type="entry name" value="Ser/Thr_kinase_AS"/>
</dbReference>
<gene>
    <name evidence="4" type="primary">LOC136089216</name>
</gene>